<organism evidence="1 2">
    <name type="scientific">Streptosporangium algeriense</name>
    <dbReference type="NCBI Taxonomy" id="1682748"/>
    <lineage>
        <taxon>Bacteria</taxon>
        <taxon>Bacillati</taxon>
        <taxon>Actinomycetota</taxon>
        <taxon>Actinomycetes</taxon>
        <taxon>Streptosporangiales</taxon>
        <taxon>Streptosporangiaceae</taxon>
        <taxon>Streptosporangium</taxon>
    </lineage>
</organism>
<protein>
    <submittedName>
        <fullName evidence="1">Uncharacterized protein</fullName>
    </submittedName>
</protein>
<dbReference type="EMBL" id="JBHTHX010003609">
    <property type="protein sequence ID" value="MFD0891932.1"/>
    <property type="molecule type" value="Genomic_DNA"/>
</dbReference>
<sequence length="99" mass="11313">VGEVIAYRENGRLVVEASRARAGRSLFLPGAWTDLRTPRLPFEQWKAPLYDLISGESAQLGVAVPIEPAAALYARAWRRVRDGDLPRFEELRLRRGRRR</sequence>
<name>A0ABW3E8U7_9ACTN</name>
<gene>
    <name evidence="1" type="ORF">ACFQ08_45890</name>
</gene>
<reference evidence="2" key="1">
    <citation type="journal article" date="2019" name="Int. J. Syst. Evol. Microbiol.">
        <title>The Global Catalogue of Microorganisms (GCM) 10K type strain sequencing project: providing services to taxonomists for standard genome sequencing and annotation.</title>
        <authorList>
            <consortium name="The Broad Institute Genomics Platform"/>
            <consortium name="The Broad Institute Genome Sequencing Center for Infectious Disease"/>
            <person name="Wu L."/>
            <person name="Ma J."/>
        </authorList>
    </citation>
    <scope>NUCLEOTIDE SEQUENCE [LARGE SCALE GENOMIC DNA]</scope>
    <source>
        <strain evidence="2">CCUG 62974</strain>
    </source>
</reference>
<evidence type="ECO:0000313" key="1">
    <source>
        <dbReference type="EMBL" id="MFD0891932.1"/>
    </source>
</evidence>
<proteinExistence type="predicted"/>
<evidence type="ECO:0000313" key="2">
    <source>
        <dbReference type="Proteomes" id="UP001597024"/>
    </source>
</evidence>
<dbReference type="Proteomes" id="UP001597024">
    <property type="component" value="Unassembled WGS sequence"/>
</dbReference>
<comment type="caution">
    <text evidence="1">The sequence shown here is derived from an EMBL/GenBank/DDBJ whole genome shotgun (WGS) entry which is preliminary data.</text>
</comment>
<keyword evidence="2" id="KW-1185">Reference proteome</keyword>
<accession>A0ABW3E8U7</accession>
<feature type="non-terminal residue" evidence="1">
    <location>
        <position position="1"/>
    </location>
</feature>